<comment type="caution">
    <text evidence="9">The sequence shown here is derived from an EMBL/GenBank/DDBJ whole genome shotgun (WGS) entry which is preliminary data.</text>
</comment>
<feature type="transmembrane region" description="Helical" evidence="7">
    <location>
        <begin position="20"/>
        <end position="39"/>
    </location>
</feature>
<evidence type="ECO:0000256" key="2">
    <source>
        <dbReference type="ARBA" id="ARBA00022448"/>
    </source>
</evidence>
<dbReference type="PANTHER" id="PTHR30183:SF3">
    <property type="entry name" value="MOLYBDENUM TRANSPORT SYSTEM PERMEASE PROTEIN MODB"/>
    <property type="match status" value="1"/>
</dbReference>
<name>A0A1Q8QVY5_9FIRM</name>
<dbReference type="Pfam" id="PF00528">
    <property type="entry name" value="BPD_transp_1"/>
    <property type="match status" value="1"/>
</dbReference>
<accession>A0A1Q8QVY5</accession>
<evidence type="ECO:0000256" key="3">
    <source>
        <dbReference type="ARBA" id="ARBA00022475"/>
    </source>
</evidence>
<keyword evidence="6 7" id="KW-0472">Membrane</keyword>
<dbReference type="EMBL" id="MLBF01000018">
    <property type="protein sequence ID" value="OLN31497.1"/>
    <property type="molecule type" value="Genomic_DNA"/>
</dbReference>
<dbReference type="PROSITE" id="PS50928">
    <property type="entry name" value="ABC_TM1"/>
    <property type="match status" value="1"/>
</dbReference>
<keyword evidence="10" id="KW-1185">Reference proteome</keyword>
<feature type="domain" description="ABC transmembrane type-1" evidence="8">
    <location>
        <begin position="1"/>
        <end position="198"/>
    </location>
</feature>
<keyword evidence="2 7" id="KW-0813">Transport</keyword>
<proteinExistence type="inferred from homology"/>
<dbReference type="AlphaFoldDB" id="A0A1Q8QVY5"/>
<comment type="similarity">
    <text evidence="7">Belongs to the binding-protein-dependent transport system permease family.</text>
</comment>
<reference evidence="9 10" key="1">
    <citation type="submission" date="2016-09" db="EMBL/GenBank/DDBJ databases">
        <title>Complete genome of Desulfosporosinus sp. OL.</title>
        <authorList>
            <person name="Mardanov A."/>
            <person name="Beletsky A."/>
            <person name="Panova A."/>
            <person name="Karnachuk O."/>
            <person name="Ravin N."/>
        </authorList>
    </citation>
    <scope>NUCLEOTIDE SEQUENCE [LARGE SCALE GENOMIC DNA]</scope>
    <source>
        <strain evidence="9 10">OL</strain>
    </source>
</reference>
<organism evidence="9 10">
    <name type="scientific">Desulfosporosinus metallidurans</name>
    <dbReference type="NCBI Taxonomy" id="1888891"/>
    <lineage>
        <taxon>Bacteria</taxon>
        <taxon>Bacillati</taxon>
        <taxon>Bacillota</taxon>
        <taxon>Clostridia</taxon>
        <taxon>Eubacteriales</taxon>
        <taxon>Desulfitobacteriaceae</taxon>
        <taxon>Desulfosporosinus</taxon>
    </lineage>
</organism>
<keyword evidence="5 7" id="KW-1133">Transmembrane helix</keyword>
<evidence type="ECO:0000256" key="5">
    <source>
        <dbReference type="ARBA" id="ARBA00022989"/>
    </source>
</evidence>
<dbReference type="Proteomes" id="UP000186102">
    <property type="component" value="Unassembled WGS sequence"/>
</dbReference>
<evidence type="ECO:0000259" key="8">
    <source>
        <dbReference type="PROSITE" id="PS50928"/>
    </source>
</evidence>
<feature type="transmembrane region" description="Helical" evidence="7">
    <location>
        <begin position="59"/>
        <end position="78"/>
    </location>
</feature>
<evidence type="ECO:0000313" key="9">
    <source>
        <dbReference type="EMBL" id="OLN31497.1"/>
    </source>
</evidence>
<dbReference type="CDD" id="cd06261">
    <property type="entry name" value="TM_PBP2"/>
    <property type="match status" value="1"/>
</dbReference>
<dbReference type="InterPro" id="IPR000515">
    <property type="entry name" value="MetI-like"/>
</dbReference>
<dbReference type="RefSeq" id="WP_075365249.1">
    <property type="nucleotide sequence ID" value="NZ_MLBF01000018.1"/>
</dbReference>
<evidence type="ECO:0000313" key="10">
    <source>
        <dbReference type="Proteomes" id="UP000186102"/>
    </source>
</evidence>
<dbReference type="STRING" id="1888891.DSOL_2670"/>
<keyword evidence="4 7" id="KW-0812">Transmembrane</keyword>
<dbReference type="PANTHER" id="PTHR30183">
    <property type="entry name" value="MOLYBDENUM TRANSPORT SYSTEM PERMEASE PROTEIN MODB"/>
    <property type="match status" value="1"/>
</dbReference>
<keyword evidence="3" id="KW-1003">Cell membrane</keyword>
<gene>
    <name evidence="9" type="ORF">DSOL_2670</name>
</gene>
<evidence type="ECO:0000256" key="6">
    <source>
        <dbReference type="ARBA" id="ARBA00023136"/>
    </source>
</evidence>
<evidence type="ECO:0000256" key="7">
    <source>
        <dbReference type="RuleBase" id="RU363032"/>
    </source>
</evidence>
<evidence type="ECO:0000256" key="4">
    <source>
        <dbReference type="ARBA" id="ARBA00022692"/>
    </source>
</evidence>
<dbReference type="GO" id="GO:0055085">
    <property type="term" value="P:transmembrane transport"/>
    <property type="evidence" value="ECO:0007669"/>
    <property type="project" value="InterPro"/>
</dbReference>
<dbReference type="Gene3D" id="1.10.3720.10">
    <property type="entry name" value="MetI-like"/>
    <property type="match status" value="1"/>
</dbReference>
<dbReference type="GO" id="GO:0005886">
    <property type="term" value="C:plasma membrane"/>
    <property type="evidence" value="ECO:0007669"/>
    <property type="project" value="UniProtKB-SubCell"/>
</dbReference>
<dbReference type="InterPro" id="IPR035906">
    <property type="entry name" value="MetI-like_sf"/>
</dbReference>
<comment type="subcellular location">
    <subcellularLocation>
        <location evidence="1 7">Cell membrane</location>
        <topology evidence="1 7">Multi-pass membrane protein</topology>
    </subcellularLocation>
</comment>
<sequence length="198" mass="21630">MGSFTAFSLEKAPPKLQAGLDSLIWVVFFVPSYVIAQGWVILMQDQGIMSQLLGLPNGWSAWFFTRFGLILIMGLRYFPYVHFSMQQALRNINSDQVEAGYLAGASRRQIMRSILLPLLAPAWLAGGSIAFAEGFGDFGIAAAITPQTHIPIATYQIYASLSEAPVNYPACCRDVPSGSNGHCLCHCSPILVAQKEKL</sequence>
<protein>
    <submittedName>
        <fullName evidence="9">Ferric iron ABC transporter, permease protein</fullName>
    </submittedName>
</protein>
<dbReference type="SUPFAM" id="SSF161098">
    <property type="entry name" value="MetI-like"/>
    <property type="match status" value="1"/>
</dbReference>
<evidence type="ECO:0000256" key="1">
    <source>
        <dbReference type="ARBA" id="ARBA00004651"/>
    </source>
</evidence>